<comment type="caution">
    <text evidence="3">The sequence shown here is derived from an EMBL/GenBank/DDBJ whole genome shotgun (WGS) entry which is preliminary data.</text>
</comment>
<dbReference type="EMBL" id="JANPWB010000014">
    <property type="protein sequence ID" value="KAJ1100209.1"/>
    <property type="molecule type" value="Genomic_DNA"/>
</dbReference>
<name>A0AAV7MAK4_PLEWA</name>
<gene>
    <name evidence="3" type="ORF">NDU88_005296</name>
</gene>
<feature type="coiled-coil region" evidence="1">
    <location>
        <begin position="98"/>
        <end position="125"/>
    </location>
</feature>
<dbReference type="AlphaFoldDB" id="A0AAV7MAK4"/>
<evidence type="ECO:0000313" key="3">
    <source>
        <dbReference type="EMBL" id="KAJ1100209.1"/>
    </source>
</evidence>
<proteinExistence type="predicted"/>
<evidence type="ECO:0000256" key="1">
    <source>
        <dbReference type="SAM" id="Coils"/>
    </source>
</evidence>
<keyword evidence="4" id="KW-1185">Reference proteome</keyword>
<organism evidence="3 4">
    <name type="scientific">Pleurodeles waltl</name>
    <name type="common">Iberian ribbed newt</name>
    <dbReference type="NCBI Taxonomy" id="8319"/>
    <lineage>
        <taxon>Eukaryota</taxon>
        <taxon>Metazoa</taxon>
        <taxon>Chordata</taxon>
        <taxon>Craniata</taxon>
        <taxon>Vertebrata</taxon>
        <taxon>Euteleostomi</taxon>
        <taxon>Amphibia</taxon>
        <taxon>Batrachia</taxon>
        <taxon>Caudata</taxon>
        <taxon>Salamandroidea</taxon>
        <taxon>Salamandridae</taxon>
        <taxon>Pleurodelinae</taxon>
        <taxon>Pleurodeles</taxon>
    </lineage>
</organism>
<accession>A0AAV7MAK4</accession>
<sequence length="183" mass="20600">MGQPRPNKSTSDTMATTDNDSLDPLSQTEQFRRLETTLRSNSAKFEKILHAILDTKTSLETKIDTVSLEVNLLRADHRKLAERVTQAEAITQTLPPTFQSLQTQIASMQKELNALHRRAEDADGRSRQNNIRFIGFPERSELPHAELFLEKCLRSTVFHNGAPTLAHRIPGDLPKLVPLHALS</sequence>
<evidence type="ECO:0000313" key="4">
    <source>
        <dbReference type="Proteomes" id="UP001066276"/>
    </source>
</evidence>
<evidence type="ECO:0000256" key="2">
    <source>
        <dbReference type="SAM" id="MobiDB-lite"/>
    </source>
</evidence>
<keyword evidence="1" id="KW-0175">Coiled coil</keyword>
<protein>
    <submittedName>
        <fullName evidence="3">Uncharacterized protein</fullName>
    </submittedName>
</protein>
<dbReference type="Proteomes" id="UP001066276">
    <property type="component" value="Chromosome 10"/>
</dbReference>
<feature type="region of interest" description="Disordered" evidence="2">
    <location>
        <begin position="1"/>
        <end position="28"/>
    </location>
</feature>
<reference evidence="3" key="1">
    <citation type="journal article" date="2022" name="bioRxiv">
        <title>Sequencing and chromosome-scale assembly of the giantPleurodeles waltlgenome.</title>
        <authorList>
            <person name="Brown T."/>
            <person name="Elewa A."/>
            <person name="Iarovenko S."/>
            <person name="Subramanian E."/>
            <person name="Araus A.J."/>
            <person name="Petzold A."/>
            <person name="Susuki M."/>
            <person name="Suzuki K.-i.T."/>
            <person name="Hayashi T."/>
            <person name="Toyoda A."/>
            <person name="Oliveira C."/>
            <person name="Osipova E."/>
            <person name="Leigh N.D."/>
            <person name="Simon A."/>
            <person name="Yun M.H."/>
        </authorList>
    </citation>
    <scope>NUCLEOTIDE SEQUENCE</scope>
    <source>
        <strain evidence="3">20211129_DDA</strain>
        <tissue evidence="3">Liver</tissue>
    </source>
</reference>